<evidence type="ECO:0000313" key="1">
    <source>
        <dbReference type="EMBL" id="KAJ9049928.1"/>
    </source>
</evidence>
<gene>
    <name evidence="1" type="ORF">DSO57_1019419</name>
</gene>
<protein>
    <submittedName>
        <fullName evidence="1">Uncharacterized protein</fullName>
    </submittedName>
</protein>
<sequence>MQNRFEALYLTHERPSRVTGYRQAQHNAPFTGNCYNCNKQGHKSERCTTHCSICKGTDHSNYSCAHRIRTNVQRPIAVMMSEQFYQTDKRLLSTPKVVSPLNKKTNSDHIIDHNGPALSPFIKPRHIRSHASSPDQDYTPPPLKRHEREANPSPKELQINSEGPTTPESQATTELIDEVYKEGTHAPPTTPSLPTPPPTVRNSRWNPKHPNPFAPLKEQLDFDDLFWLRRTPDTI</sequence>
<dbReference type="Proteomes" id="UP001165960">
    <property type="component" value="Unassembled WGS sequence"/>
</dbReference>
<organism evidence="1 2">
    <name type="scientific">Entomophthora muscae</name>
    <dbReference type="NCBI Taxonomy" id="34485"/>
    <lineage>
        <taxon>Eukaryota</taxon>
        <taxon>Fungi</taxon>
        <taxon>Fungi incertae sedis</taxon>
        <taxon>Zoopagomycota</taxon>
        <taxon>Entomophthoromycotina</taxon>
        <taxon>Entomophthoromycetes</taxon>
        <taxon>Entomophthorales</taxon>
        <taxon>Entomophthoraceae</taxon>
        <taxon>Entomophthora</taxon>
    </lineage>
</organism>
<comment type="caution">
    <text evidence="1">The sequence shown here is derived from an EMBL/GenBank/DDBJ whole genome shotgun (WGS) entry which is preliminary data.</text>
</comment>
<keyword evidence="2" id="KW-1185">Reference proteome</keyword>
<proteinExistence type="predicted"/>
<reference evidence="1" key="1">
    <citation type="submission" date="2022-04" db="EMBL/GenBank/DDBJ databases">
        <title>Genome of the entomopathogenic fungus Entomophthora muscae.</title>
        <authorList>
            <person name="Elya C."/>
            <person name="Lovett B.R."/>
            <person name="Lee E."/>
            <person name="Macias A.M."/>
            <person name="Hajek A.E."/>
            <person name="De Bivort B.L."/>
            <person name="Kasson M.T."/>
            <person name="De Fine Licht H.H."/>
            <person name="Stajich J.E."/>
        </authorList>
    </citation>
    <scope>NUCLEOTIDE SEQUENCE</scope>
    <source>
        <strain evidence="1">Berkeley</strain>
    </source>
</reference>
<dbReference type="EMBL" id="QTSX02007187">
    <property type="protein sequence ID" value="KAJ9049928.1"/>
    <property type="molecule type" value="Genomic_DNA"/>
</dbReference>
<accession>A0ACC2RIQ9</accession>
<name>A0ACC2RIQ9_9FUNG</name>
<evidence type="ECO:0000313" key="2">
    <source>
        <dbReference type="Proteomes" id="UP001165960"/>
    </source>
</evidence>